<protein>
    <recommendedName>
        <fullName evidence="5">Secreted protein</fullName>
    </recommendedName>
</protein>
<evidence type="ECO:0008006" key="5">
    <source>
        <dbReference type="Google" id="ProtNLM"/>
    </source>
</evidence>
<dbReference type="EMBL" id="JBCEZU010000111">
    <property type="protein sequence ID" value="KAK9528933.1"/>
    <property type="molecule type" value="Genomic_DNA"/>
</dbReference>
<evidence type="ECO:0000313" key="3">
    <source>
        <dbReference type="EMBL" id="KAK9528933.1"/>
    </source>
</evidence>
<proteinExistence type="predicted"/>
<evidence type="ECO:0000256" key="2">
    <source>
        <dbReference type="SAM" id="SignalP"/>
    </source>
</evidence>
<reference evidence="3 4" key="1">
    <citation type="journal article" date="2024" name="Genome Biol. Evol.">
        <title>Chromosome-level genome assembly of the viviparous eelpout Zoarces viviparus.</title>
        <authorList>
            <person name="Fuhrmann N."/>
            <person name="Brasseur M.V."/>
            <person name="Bakowski C.E."/>
            <person name="Podsiadlowski L."/>
            <person name="Prost S."/>
            <person name="Krehenwinkel H."/>
            <person name="Mayer C."/>
        </authorList>
    </citation>
    <scope>NUCLEOTIDE SEQUENCE [LARGE SCALE GENOMIC DNA]</scope>
    <source>
        <strain evidence="3">NO-MEL_2022_Ind0_liver</strain>
    </source>
</reference>
<evidence type="ECO:0000313" key="4">
    <source>
        <dbReference type="Proteomes" id="UP001488805"/>
    </source>
</evidence>
<dbReference type="AlphaFoldDB" id="A0AAW1F3M0"/>
<keyword evidence="2" id="KW-0732">Signal</keyword>
<evidence type="ECO:0000256" key="1">
    <source>
        <dbReference type="SAM" id="MobiDB-lite"/>
    </source>
</evidence>
<feature type="region of interest" description="Disordered" evidence="1">
    <location>
        <begin position="67"/>
        <end position="90"/>
    </location>
</feature>
<name>A0AAW1F3M0_ZOAVI</name>
<feature type="signal peptide" evidence="2">
    <location>
        <begin position="1"/>
        <end position="19"/>
    </location>
</feature>
<comment type="caution">
    <text evidence="3">The sequence shown here is derived from an EMBL/GenBank/DDBJ whole genome shotgun (WGS) entry which is preliminary data.</text>
</comment>
<gene>
    <name evidence="3" type="ORF">VZT92_013061</name>
</gene>
<feature type="chain" id="PRO_5043676753" description="Secreted protein" evidence="2">
    <location>
        <begin position="20"/>
        <end position="90"/>
    </location>
</feature>
<keyword evidence="4" id="KW-1185">Reference proteome</keyword>
<accession>A0AAW1F3M0</accession>
<sequence>MSVLSHPACVAIGLSYCTAVSVDDKCCQLSGEDSLLRYSLFPAWIGTERVTASRTSVILKSRIHVAASPTRSSPLERKGVKGSPDISSAT</sequence>
<organism evidence="3 4">
    <name type="scientific">Zoarces viviparus</name>
    <name type="common">Viviparous eelpout</name>
    <name type="synonym">Blennius viviparus</name>
    <dbReference type="NCBI Taxonomy" id="48416"/>
    <lineage>
        <taxon>Eukaryota</taxon>
        <taxon>Metazoa</taxon>
        <taxon>Chordata</taxon>
        <taxon>Craniata</taxon>
        <taxon>Vertebrata</taxon>
        <taxon>Euteleostomi</taxon>
        <taxon>Actinopterygii</taxon>
        <taxon>Neopterygii</taxon>
        <taxon>Teleostei</taxon>
        <taxon>Neoteleostei</taxon>
        <taxon>Acanthomorphata</taxon>
        <taxon>Eupercaria</taxon>
        <taxon>Perciformes</taxon>
        <taxon>Cottioidei</taxon>
        <taxon>Zoarcales</taxon>
        <taxon>Zoarcidae</taxon>
        <taxon>Zoarcinae</taxon>
        <taxon>Zoarces</taxon>
    </lineage>
</organism>
<dbReference type="Proteomes" id="UP001488805">
    <property type="component" value="Unassembled WGS sequence"/>
</dbReference>